<evidence type="ECO:0000313" key="2">
    <source>
        <dbReference type="EMBL" id="GAA0541469.1"/>
    </source>
</evidence>
<feature type="region of interest" description="Disordered" evidence="1">
    <location>
        <begin position="71"/>
        <end position="98"/>
    </location>
</feature>
<feature type="compositionally biased region" description="Polar residues" evidence="1">
    <location>
        <begin position="87"/>
        <end position="98"/>
    </location>
</feature>
<organism evidence="2 3">
    <name type="scientific">Rheinheimera aquimaris</name>
    <dbReference type="NCBI Taxonomy" id="412437"/>
    <lineage>
        <taxon>Bacteria</taxon>
        <taxon>Pseudomonadati</taxon>
        <taxon>Pseudomonadota</taxon>
        <taxon>Gammaproteobacteria</taxon>
        <taxon>Chromatiales</taxon>
        <taxon>Chromatiaceae</taxon>
        <taxon>Rheinheimera</taxon>
    </lineage>
</organism>
<feature type="region of interest" description="Disordered" evidence="1">
    <location>
        <begin position="19"/>
        <end position="44"/>
    </location>
</feature>
<name>A0ABN1DEI2_9GAMM</name>
<evidence type="ECO:0000256" key="1">
    <source>
        <dbReference type="SAM" id="MobiDB-lite"/>
    </source>
</evidence>
<reference evidence="2 3" key="1">
    <citation type="journal article" date="2019" name="Int. J. Syst. Evol. Microbiol.">
        <title>The Global Catalogue of Microorganisms (GCM) 10K type strain sequencing project: providing services to taxonomists for standard genome sequencing and annotation.</title>
        <authorList>
            <consortium name="The Broad Institute Genomics Platform"/>
            <consortium name="The Broad Institute Genome Sequencing Center for Infectious Disease"/>
            <person name="Wu L."/>
            <person name="Ma J."/>
        </authorList>
    </citation>
    <scope>NUCLEOTIDE SEQUENCE [LARGE SCALE GENOMIC DNA]</scope>
    <source>
        <strain evidence="2 3">JCM 14331</strain>
    </source>
</reference>
<gene>
    <name evidence="2" type="ORF">GCM10009098_06340</name>
</gene>
<accession>A0ABN1DEI2</accession>
<dbReference type="Proteomes" id="UP001501169">
    <property type="component" value="Unassembled WGS sequence"/>
</dbReference>
<dbReference type="EMBL" id="BAAAEO010000001">
    <property type="protein sequence ID" value="GAA0541469.1"/>
    <property type="molecule type" value="Genomic_DNA"/>
</dbReference>
<keyword evidence="3" id="KW-1185">Reference proteome</keyword>
<comment type="caution">
    <text evidence="2">The sequence shown here is derived from an EMBL/GenBank/DDBJ whole genome shotgun (WGS) entry which is preliminary data.</text>
</comment>
<feature type="compositionally biased region" description="Polar residues" evidence="1">
    <location>
        <begin position="71"/>
        <end position="80"/>
    </location>
</feature>
<protein>
    <submittedName>
        <fullName evidence="2">Uncharacterized protein</fullName>
    </submittedName>
</protein>
<proteinExistence type="predicted"/>
<sequence>MYFANAHVGIKSTDHRIENTNINTGADKIPPSSSMFSNAPDMNESNKHVNAMRLGGIAYLAGSHLAANSHISQEGETATSNRKRTKAASNAISNLDAP</sequence>
<evidence type="ECO:0000313" key="3">
    <source>
        <dbReference type="Proteomes" id="UP001501169"/>
    </source>
</evidence>